<protein>
    <recommendedName>
        <fullName evidence="14">Persulfide dioxygenase ETHE1, mitochondrial</fullName>
        <ecNumber evidence="13">1.13.11.18</ecNumber>
    </recommendedName>
    <alternativeName>
        <fullName evidence="15">Sulfur dioxygenase ETHE1</fullName>
    </alternativeName>
</protein>
<evidence type="ECO:0000256" key="1">
    <source>
        <dbReference type="ARBA" id="ARBA00001954"/>
    </source>
</evidence>
<dbReference type="GO" id="GO:0050313">
    <property type="term" value="F:sulfur dioxygenase activity"/>
    <property type="evidence" value="ECO:0007669"/>
    <property type="project" value="UniProtKB-EC"/>
</dbReference>
<feature type="domain" description="Metallo-beta-lactamase" evidence="16">
    <location>
        <begin position="92"/>
        <end position="253"/>
    </location>
</feature>
<dbReference type="Gene3D" id="3.60.15.10">
    <property type="entry name" value="Ribonuclease Z/Hydroxyacylglutathione hydrolase-like"/>
    <property type="match status" value="1"/>
</dbReference>
<dbReference type="FunFam" id="3.60.15.10:FF:000013">
    <property type="entry name" value="Persulfide dioxygenase ETHE1, mitochondrial"/>
    <property type="match status" value="1"/>
</dbReference>
<evidence type="ECO:0000256" key="7">
    <source>
        <dbReference type="ARBA" id="ARBA00022990"/>
    </source>
</evidence>
<keyword evidence="5" id="KW-0809">Transit peptide</keyword>
<dbReference type="GO" id="GO:0005739">
    <property type="term" value="C:mitochondrion"/>
    <property type="evidence" value="ECO:0007669"/>
    <property type="project" value="UniProtKB-SubCell"/>
</dbReference>
<evidence type="ECO:0000256" key="8">
    <source>
        <dbReference type="ARBA" id="ARBA00023002"/>
    </source>
</evidence>
<dbReference type="SUPFAM" id="SSF56281">
    <property type="entry name" value="Metallo-hydrolase/oxidoreductase"/>
    <property type="match status" value="1"/>
</dbReference>
<evidence type="ECO:0000256" key="9">
    <source>
        <dbReference type="ARBA" id="ARBA00023004"/>
    </source>
</evidence>
<dbReference type="InterPro" id="IPR051682">
    <property type="entry name" value="Mito_Persulfide_Diox"/>
</dbReference>
<evidence type="ECO:0000256" key="14">
    <source>
        <dbReference type="ARBA" id="ARBA00067300"/>
    </source>
</evidence>
<keyword evidence="10" id="KW-0496">Mitochondrion</keyword>
<dbReference type="PANTHER" id="PTHR43084:SF1">
    <property type="entry name" value="PERSULFIDE DIOXYGENASE ETHE1, MITOCHONDRIAL"/>
    <property type="match status" value="1"/>
</dbReference>
<keyword evidence="6" id="KW-0223">Dioxygenase</keyword>
<comment type="cofactor">
    <cofactor evidence="1">
        <name>Fe(2+)</name>
        <dbReference type="ChEBI" id="CHEBI:29033"/>
    </cofactor>
</comment>
<dbReference type="PANTHER" id="PTHR43084">
    <property type="entry name" value="PERSULFIDE DIOXYGENASE ETHE1"/>
    <property type="match status" value="1"/>
</dbReference>
<keyword evidence="7" id="KW-0007">Acetylation</keyword>
<evidence type="ECO:0000256" key="6">
    <source>
        <dbReference type="ARBA" id="ARBA00022964"/>
    </source>
</evidence>
<dbReference type="EC" id="1.13.11.18" evidence="13"/>
<evidence type="ECO:0000256" key="12">
    <source>
        <dbReference type="ARBA" id="ARBA00065219"/>
    </source>
</evidence>
<keyword evidence="18" id="KW-1185">Reference proteome</keyword>
<evidence type="ECO:0000313" key="17">
    <source>
        <dbReference type="EMBL" id="KAK7105347.1"/>
    </source>
</evidence>
<dbReference type="Proteomes" id="UP001374579">
    <property type="component" value="Unassembled WGS sequence"/>
</dbReference>
<evidence type="ECO:0000259" key="16">
    <source>
        <dbReference type="SMART" id="SM00849"/>
    </source>
</evidence>
<evidence type="ECO:0000256" key="15">
    <source>
        <dbReference type="ARBA" id="ARBA00077964"/>
    </source>
</evidence>
<dbReference type="InterPro" id="IPR036866">
    <property type="entry name" value="RibonucZ/Hydroxyglut_hydro"/>
</dbReference>
<dbReference type="SMART" id="SM00849">
    <property type="entry name" value="Lactamase_B"/>
    <property type="match status" value="1"/>
</dbReference>
<evidence type="ECO:0000256" key="5">
    <source>
        <dbReference type="ARBA" id="ARBA00022946"/>
    </source>
</evidence>
<organism evidence="17 18">
    <name type="scientific">Littorina saxatilis</name>
    <dbReference type="NCBI Taxonomy" id="31220"/>
    <lineage>
        <taxon>Eukaryota</taxon>
        <taxon>Metazoa</taxon>
        <taxon>Spiralia</taxon>
        <taxon>Lophotrochozoa</taxon>
        <taxon>Mollusca</taxon>
        <taxon>Gastropoda</taxon>
        <taxon>Caenogastropoda</taxon>
        <taxon>Littorinimorpha</taxon>
        <taxon>Littorinoidea</taxon>
        <taxon>Littorinidae</taxon>
        <taxon>Littorina</taxon>
    </lineage>
</organism>
<dbReference type="Pfam" id="PF00753">
    <property type="entry name" value="Lactamase_B"/>
    <property type="match status" value="1"/>
</dbReference>
<sequence length="312" mass="34392">MSGTRGVLVSLQRCVFVISGQGQGLFRSKRMSTESAVKRCLRTYSSAMYRSAYSRGESVSVLGSVNRAAKMSTVSGKETGLLFRQLLDYKSYTYTYLLADPVSRIAVLIDPVIDMVDRDVALVRDLGLDLKYAVNTHVHADHITGTGEIKKRVAGCKSLISKVSTAKADVHISEGDVIKFGPYQLDCYSTPGHTDGCMSLVLRSEGLVFTGDAVLIRGCGRTDFQQGDAGKLYDSVHTKILSLPRFFKLYPAHDYTGQTSSTVGEELQHNQRLTRTRDEFIKIMHNLNLPYPKQIDKALPANMVCGVFDASQ</sequence>
<comment type="caution">
    <text evidence="17">The sequence shown here is derived from an EMBL/GenBank/DDBJ whole genome shotgun (WGS) entry which is preliminary data.</text>
</comment>
<dbReference type="GO" id="GO:0006749">
    <property type="term" value="P:glutathione metabolic process"/>
    <property type="evidence" value="ECO:0007669"/>
    <property type="project" value="InterPro"/>
</dbReference>
<keyword evidence="4" id="KW-0479">Metal-binding</keyword>
<comment type="catalytic activity">
    <reaction evidence="11">
        <text>S-sulfanylglutathione + O2 + H2O = sulfite + glutathione + 2 H(+)</text>
        <dbReference type="Rhea" id="RHEA:12981"/>
        <dbReference type="ChEBI" id="CHEBI:15377"/>
        <dbReference type="ChEBI" id="CHEBI:15378"/>
        <dbReference type="ChEBI" id="CHEBI:15379"/>
        <dbReference type="ChEBI" id="CHEBI:17359"/>
        <dbReference type="ChEBI" id="CHEBI:57925"/>
        <dbReference type="ChEBI" id="CHEBI:58905"/>
        <dbReference type="EC" id="1.13.11.18"/>
    </reaction>
</comment>
<evidence type="ECO:0000256" key="4">
    <source>
        <dbReference type="ARBA" id="ARBA00022723"/>
    </source>
</evidence>
<reference evidence="17 18" key="1">
    <citation type="submission" date="2024-02" db="EMBL/GenBank/DDBJ databases">
        <title>Chromosome-scale genome assembly of the rough periwinkle Littorina saxatilis.</title>
        <authorList>
            <person name="De Jode A."/>
            <person name="Faria R."/>
            <person name="Formenti G."/>
            <person name="Sims Y."/>
            <person name="Smith T.P."/>
            <person name="Tracey A."/>
            <person name="Wood J.M.D."/>
            <person name="Zagrodzka Z.B."/>
            <person name="Johannesson K."/>
            <person name="Butlin R.K."/>
            <person name="Leder E.H."/>
        </authorList>
    </citation>
    <scope>NUCLEOTIDE SEQUENCE [LARGE SCALE GENOMIC DNA]</scope>
    <source>
        <strain evidence="17">Snail1</strain>
        <tissue evidence="17">Muscle</tissue>
    </source>
</reference>
<evidence type="ECO:0000256" key="11">
    <source>
        <dbReference type="ARBA" id="ARBA00050990"/>
    </source>
</evidence>
<name>A0AAN9GEG3_9CAEN</name>
<gene>
    <name evidence="17" type="ORF">V1264_016740</name>
</gene>
<evidence type="ECO:0000313" key="18">
    <source>
        <dbReference type="Proteomes" id="UP001374579"/>
    </source>
</evidence>
<comment type="subunit">
    <text evidence="12">Homodimer. Monomer. Interacts with TST. May interact with RELA.</text>
</comment>
<comment type="subcellular location">
    <subcellularLocation>
        <location evidence="2">Mitochondrion</location>
    </subcellularLocation>
</comment>
<keyword evidence="8" id="KW-0560">Oxidoreductase</keyword>
<evidence type="ECO:0000256" key="3">
    <source>
        <dbReference type="ARBA" id="ARBA00006759"/>
    </source>
</evidence>
<evidence type="ECO:0000256" key="2">
    <source>
        <dbReference type="ARBA" id="ARBA00004173"/>
    </source>
</evidence>
<keyword evidence="9" id="KW-0408">Iron</keyword>
<comment type="similarity">
    <text evidence="3">Belongs to the metallo-beta-lactamase superfamily. Glyoxalase II family.</text>
</comment>
<evidence type="ECO:0000256" key="10">
    <source>
        <dbReference type="ARBA" id="ARBA00023128"/>
    </source>
</evidence>
<dbReference type="GO" id="GO:0046872">
    <property type="term" value="F:metal ion binding"/>
    <property type="evidence" value="ECO:0007669"/>
    <property type="project" value="UniProtKB-KW"/>
</dbReference>
<dbReference type="EMBL" id="JBAMIC010000007">
    <property type="protein sequence ID" value="KAK7105347.1"/>
    <property type="molecule type" value="Genomic_DNA"/>
</dbReference>
<dbReference type="CDD" id="cd07724">
    <property type="entry name" value="POD-like_MBL-fold"/>
    <property type="match status" value="1"/>
</dbReference>
<evidence type="ECO:0000256" key="13">
    <source>
        <dbReference type="ARBA" id="ARBA00066686"/>
    </source>
</evidence>
<dbReference type="AlphaFoldDB" id="A0AAN9GEG3"/>
<dbReference type="InterPro" id="IPR001279">
    <property type="entry name" value="Metallo-B-lactamas"/>
</dbReference>
<proteinExistence type="inferred from homology"/>
<dbReference type="InterPro" id="IPR044528">
    <property type="entry name" value="POD-like_MBL-fold"/>
</dbReference>
<dbReference type="GO" id="GO:0070813">
    <property type="term" value="P:hydrogen sulfide metabolic process"/>
    <property type="evidence" value="ECO:0007669"/>
    <property type="project" value="TreeGrafter"/>
</dbReference>
<accession>A0AAN9GEG3</accession>